<dbReference type="EMBL" id="BK059091">
    <property type="protein sequence ID" value="DAE28774.1"/>
    <property type="molecule type" value="Genomic_DNA"/>
</dbReference>
<proteinExistence type="predicted"/>
<name>A0A8S5RBH2_9VIRU</name>
<accession>A0A8S5RBH2</accession>
<reference evidence="1" key="1">
    <citation type="journal article" date="2021" name="Proc. Natl. Acad. Sci. U.S.A.">
        <title>A Catalog of Tens of Thousands of Viruses from Human Metagenomes Reveals Hidden Associations with Chronic Diseases.</title>
        <authorList>
            <person name="Tisza M.J."/>
            <person name="Buck C.B."/>
        </authorList>
    </citation>
    <scope>NUCLEOTIDE SEQUENCE</scope>
    <source>
        <strain evidence="1">CtmTa7</strain>
    </source>
</reference>
<organism evidence="1">
    <name type="scientific">virus sp. ctmTa7</name>
    <dbReference type="NCBI Taxonomy" id="2828255"/>
    <lineage>
        <taxon>Viruses</taxon>
    </lineage>
</organism>
<sequence>MKNPEQHKKIYQNHEIKCNMCGTFYISDEEIHFDERGYGYSTKYCNCPKCGKFIILKHIEDYGFDVNFDERFYE</sequence>
<protein>
    <submittedName>
        <fullName evidence="1">LysW biosynthesis protein LysW</fullName>
    </submittedName>
</protein>
<evidence type="ECO:0000313" key="1">
    <source>
        <dbReference type="EMBL" id="DAE28774.1"/>
    </source>
</evidence>